<feature type="chain" id="PRO_5031125512" evidence="2">
    <location>
        <begin position="32"/>
        <end position="555"/>
    </location>
</feature>
<evidence type="ECO:0000313" key="3">
    <source>
        <dbReference type="EMBL" id="CAD7448805.1"/>
    </source>
</evidence>
<dbReference type="AlphaFoldDB" id="A0A7R9F8I2"/>
<gene>
    <name evidence="3" type="ORF">TBIB3V08_LOCUS11086</name>
</gene>
<dbReference type="EMBL" id="OD570578">
    <property type="protein sequence ID" value="CAD7448805.1"/>
    <property type="molecule type" value="Genomic_DNA"/>
</dbReference>
<evidence type="ECO:0000256" key="2">
    <source>
        <dbReference type="SAM" id="SignalP"/>
    </source>
</evidence>
<organism evidence="3">
    <name type="scientific">Timema bartmani</name>
    <dbReference type="NCBI Taxonomy" id="61472"/>
    <lineage>
        <taxon>Eukaryota</taxon>
        <taxon>Metazoa</taxon>
        <taxon>Ecdysozoa</taxon>
        <taxon>Arthropoda</taxon>
        <taxon>Hexapoda</taxon>
        <taxon>Insecta</taxon>
        <taxon>Pterygota</taxon>
        <taxon>Neoptera</taxon>
        <taxon>Polyneoptera</taxon>
        <taxon>Phasmatodea</taxon>
        <taxon>Timematodea</taxon>
        <taxon>Timematoidea</taxon>
        <taxon>Timematidae</taxon>
        <taxon>Timema</taxon>
    </lineage>
</organism>
<reference evidence="3" key="1">
    <citation type="submission" date="2020-11" db="EMBL/GenBank/DDBJ databases">
        <authorList>
            <person name="Tran Van P."/>
        </authorList>
    </citation>
    <scope>NUCLEOTIDE SEQUENCE</scope>
</reference>
<keyword evidence="2" id="KW-0732">Signal</keyword>
<accession>A0A7R9F8I2</accession>
<evidence type="ECO:0000256" key="1">
    <source>
        <dbReference type="SAM" id="MobiDB-lite"/>
    </source>
</evidence>
<sequence length="555" mass="64677">MCPEIIKILSILLFDLNSWVYLLHQFDNVSSESEDNGVRFDGVSPHLRNEFLHTPGEQSILKGSSFYLHTERLGTGMTSVGGGCAVEYGAQQGGLVCEVFVCVMTVHLMNYRDPWGVDKLPDSTSEECIECLAERRKYKEAVFHQLQPLNVFYFETERDEGKGERKESSQDLEEGQKRKAWLESQIKSAKKALRKAESVKKKVEQERRLSEITKWNIQEERDKMEQTRKMLEEERVWIANENKLIELEKEHIKCEKDSLLAEREKIEAYKKKLEEDIIAIQENLEKSRNEIEKTDNDHNRIHYGELGKSNEEQNKIEDERRKLQEERSKIDDANKEIISERKKLDEDLKKFEENKRKYEEYVKSFESDRWIRSEEKKQTKEENSKRGGSNKYKKEKRKEYEKEPILEGDRVAWGSEETKAYEGTITMSNGTSVVKSDVRPVDSTEKIEFEDGMGGTSNKLISVKDSINTLRSFSPSANNSRSRHSTLRSHIVRPSAEEKVKTLWAVTKISVFSDSSRTYQIMQSFNKRPKLVPEETECVFVHLGGPRRHSHKKRS</sequence>
<proteinExistence type="predicted"/>
<name>A0A7R9F8I2_9NEOP</name>
<feature type="region of interest" description="Disordered" evidence="1">
    <location>
        <begin position="289"/>
        <end position="332"/>
    </location>
</feature>
<feature type="region of interest" description="Disordered" evidence="1">
    <location>
        <begin position="372"/>
        <end position="403"/>
    </location>
</feature>
<protein>
    <submittedName>
        <fullName evidence="3">Uncharacterized protein</fullName>
    </submittedName>
</protein>
<feature type="signal peptide" evidence="2">
    <location>
        <begin position="1"/>
        <end position="31"/>
    </location>
</feature>
<feature type="compositionally biased region" description="Basic and acidic residues" evidence="1">
    <location>
        <begin position="372"/>
        <end position="385"/>
    </location>
</feature>